<evidence type="ECO:0000313" key="1">
    <source>
        <dbReference type="EMBL" id="EEQ93456.1"/>
    </source>
</evidence>
<sequence>MVEHLVEWLHLLPLLFPYYSVRAQGKASQEIMQKRKAGLRIFIATAGL</sequence>
<dbReference type="Proteomes" id="UP000004386">
    <property type="component" value="Unassembled WGS sequence"/>
</dbReference>
<gene>
    <name evidence="1" type="ORF">OINT_2000609</name>
</gene>
<name>C4WPM5_9HYPH</name>
<evidence type="ECO:0000313" key="2">
    <source>
        <dbReference type="Proteomes" id="UP000004386"/>
    </source>
</evidence>
<proteinExistence type="predicted"/>
<accession>C4WPM5</accession>
<dbReference type="AlphaFoldDB" id="C4WPM5"/>
<protein>
    <submittedName>
        <fullName evidence="1">Uncharacterized protein</fullName>
    </submittedName>
</protein>
<organism evidence="1 2">
    <name type="scientific">Brucella intermedia LMG 3301</name>
    <dbReference type="NCBI Taxonomy" id="641118"/>
    <lineage>
        <taxon>Bacteria</taxon>
        <taxon>Pseudomonadati</taxon>
        <taxon>Pseudomonadota</taxon>
        <taxon>Alphaproteobacteria</taxon>
        <taxon>Hyphomicrobiales</taxon>
        <taxon>Brucellaceae</taxon>
        <taxon>Brucella/Ochrobactrum group</taxon>
        <taxon>Brucella</taxon>
    </lineage>
</organism>
<comment type="caution">
    <text evidence="1">The sequence shown here is derived from an EMBL/GenBank/DDBJ whole genome shotgun (WGS) entry which is preliminary data.</text>
</comment>
<reference evidence="1 2" key="1">
    <citation type="submission" date="2009-05" db="EMBL/GenBank/DDBJ databases">
        <authorList>
            <person name="Setubal J.C."/>
            <person name="Boyle S."/>
            <person name="Crasta O.R."/>
            <person name="Gillespie J.J."/>
            <person name="Kenyon R.W."/>
            <person name="Lu J."/>
            <person name="Mane S."/>
            <person name="Nagrani S."/>
            <person name="Shallom J.M."/>
            <person name="Shallom S."/>
            <person name="Shukla M."/>
            <person name="Snyder E.E."/>
            <person name="Sobral B.W."/>
            <person name="Wattam A.R."/>
            <person name="Will R."/>
            <person name="Williams K."/>
            <person name="Yoo H."/>
            <person name="Munk C."/>
            <person name="Tapia R."/>
            <person name="Green L."/>
            <person name="Rogers Y."/>
            <person name="Detter J.C."/>
            <person name="Bruce D."/>
            <person name="Brettin T.S."/>
            <person name="Tsolis R."/>
        </authorList>
    </citation>
    <scope>NUCLEOTIDE SEQUENCE [LARGE SCALE GENOMIC DNA]</scope>
    <source>
        <strain evidence="1 2">LMG 3301</strain>
    </source>
</reference>
<dbReference type="HOGENOM" id="CLU_3155545_0_0_5"/>
<dbReference type="EMBL" id="ACQA01000002">
    <property type="protein sequence ID" value="EEQ93456.1"/>
    <property type="molecule type" value="Genomic_DNA"/>
</dbReference>